<dbReference type="InterPro" id="IPR029039">
    <property type="entry name" value="Flavoprotein-like_sf"/>
</dbReference>
<dbReference type="Gene3D" id="3.40.50.360">
    <property type="match status" value="1"/>
</dbReference>
<dbReference type="Proteomes" id="UP001595548">
    <property type="component" value="Unassembled WGS sequence"/>
</dbReference>
<feature type="signal peptide" evidence="3">
    <location>
        <begin position="1"/>
        <end position="25"/>
    </location>
</feature>
<protein>
    <submittedName>
        <fullName evidence="5">Flavodoxin</fullName>
    </submittedName>
</protein>
<keyword evidence="2" id="KW-0288">FMN</keyword>
<keyword evidence="1" id="KW-0285">Flavoprotein</keyword>
<feature type="domain" description="Flavodoxin-like" evidence="4">
    <location>
        <begin position="41"/>
        <end position="194"/>
    </location>
</feature>
<comment type="caution">
    <text evidence="5">The sequence shown here is derived from an EMBL/GenBank/DDBJ whole genome shotgun (WGS) entry which is preliminary data.</text>
</comment>
<dbReference type="Pfam" id="PF12682">
    <property type="entry name" value="Flavodoxin_4"/>
    <property type="match status" value="1"/>
</dbReference>
<gene>
    <name evidence="5" type="ORF">ACFOEB_07525</name>
</gene>
<dbReference type="RefSeq" id="WP_382415573.1">
    <property type="nucleotide sequence ID" value="NZ_AP031500.1"/>
</dbReference>
<keyword evidence="3" id="KW-0732">Signal</keyword>
<accession>A0ABV7HR22</accession>
<evidence type="ECO:0000313" key="5">
    <source>
        <dbReference type="EMBL" id="MFC3155046.1"/>
    </source>
</evidence>
<dbReference type="InterPro" id="IPR008254">
    <property type="entry name" value="Flavodoxin/NO_synth"/>
</dbReference>
<proteinExistence type="predicted"/>
<name>A0ABV7HR22_9GAMM</name>
<reference evidence="6" key="1">
    <citation type="journal article" date="2019" name="Int. J. Syst. Evol. Microbiol.">
        <title>The Global Catalogue of Microorganisms (GCM) 10K type strain sequencing project: providing services to taxonomists for standard genome sequencing and annotation.</title>
        <authorList>
            <consortium name="The Broad Institute Genomics Platform"/>
            <consortium name="The Broad Institute Genome Sequencing Center for Infectious Disease"/>
            <person name="Wu L."/>
            <person name="Ma J."/>
        </authorList>
    </citation>
    <scope>NUCLEOTIDE SEQUENCE [LARGE SCALE GENOMIC DNA]</scope>
    <source>
        <strain evidence="6">KCTC 52141</strain>
    </source>
</reference>
<dbReference type="SUPFAM" id="SSF52218">
    <property type="entry name" value="Flavoproteins"/>
    <property type="match status" value="1"/>
</dbReference>
<sequence>MVLPRRQLLTRLMSLPLLSTLGTLASKTTALPDAKPRQSTTLIAYFTRSGNTRVVAEQLARTLDADLFVIAPATPYPADYEANVEQARRERDAGYQPPLEQRVPGFSGYERVFIGFPIWGMTAPPAIRSFLTQHDLTDKTLVPFITHGKYGLGDSVSVLKQLAPRATILDAYSQECDQERDTMNQVNSWLSRLSANSNQHEPTHAKS</sequence>
<dbReference type="EMBL" id="JBHRTL010000006">
    <property type="protein sequence ID" value="MFC3155046.1"/>
    <property type="molecule type" value="Genomic_DNA"/>
</dbReference>
<evidence type="ECO:0000259" key="4">
    <source>
        <dbReference type="PROSITE" id="PS50902"/>
    </source>
</evidence>
<evidence type="ECO:0000256" key="1">
    <source>
        <dbReference type="ARBA" id="ARBA00022630"/>
    </source>
</evidence>
<evidence type="ECO:0000256" key="2">
    <source>
        <dbReference type="ARBA" id="ARBA00022643"/>
    </source>
</evidence>
<evidence type="ECO:0000256" key="3">
    <source>
        <dbReference type="SAM" id="SignalP"/>
    </source>
</evidence>
<evidence type="ECO:0000313" key="6">
    <source>
        <dbReference type="Proteomes" id="UP001595548"/>
    </source>
</evidence>
<feature type="chain" id="PRO_5045376741" evidence="3">
    <location>
        <begin position="26"/>
        <end position="207"/>
    </location>
</feature>
<organism evidence="5 6">
    <name type="scientific">Gilvimarinus japonicus</name>
    <dbReference type="NCBI Taxonomy" id="1796469"/>
    <lineage>
        <taxon>Bacteria</taxon>
        <taxon>Pseudomonadati</taxon>
        <taxon>Pseudomonadota</taxon>
        <taxon>Gammaproteobacteria</taxon>
        <taxon>Cellvibrionales</taxon>
        <taxon>Cellvibrionaceae</taxon>
        <taxon>Gilvimarinus</taxon>
    </lineage>
</organism>
<dbReference type="PROSITE" id="PS50902">
    <property type="entry name" value="FLAVODOXIN_LIKE"/>
    <property type="match status" value="1"/>
</dbReference>
<dbReference type="PANTHER" id="PTHR39201">
    <property type="entry name" value="EXPORTED PROTEIN-RELATED"/>
    <property type="match status" value="1"/>
</dbReference>
<keyword evidence="6" id="KW-1185">Reference proteome</keyword>
<dbReference type="PANTHER" id="PTHR39201:SF1">
    <property type="entry name" value="FLAVODOXIN-LIKE DOMAIN-CONTAINING PROTEIN"/>
    <property type="match status" value="1"/>
</dbReference>